<feature type="domain" description="ABC transporter" evidence="11">
    <location>
        <begin position="460"/>
        <end position="694"/>
    </location>
</feature>
<feature type="transmembrane region" description="Helical" evidence="10">
    <location>
        <begin position="825"/>
        <end position="843"/>
    </location>
</feature>
<evidence type="ECO:0000259" key="11">
    <source>
        <dbReference type="PROSITE" id="PS50893"/>
    </source>
</evidence>
<feature type="transmembrane region" description="Helical" evidence="10">
    <location>
        <begin position="405"/>
        <end position="426"/>
    </location>
</feature>
<keyword evidence="4 10" id="KW-0812">Transmembrane</keyword>
<evidence type="ECO:0000256" key="6">
    <source>
        <dbReference type="ARBA" id="ARBA00022741"/>
    </source>
</evidence>
<feature type="transmembrane region" description="Helical" evidence="10">
    <location>
        <begin position="366"/>
        <end position="385"/>
    </location>
</feature>
<name>A0A8H7Y4U0_PSICU</name>
<dbReference type="PANTHER" id="PTHR19229:SF36">
    <property type="entry name" value="ATP-BINDING CASSETTE SUB-FAMILY A MEMBER 2"/>
    <property type="match status" value="1"/>
</dbReference>
<keyword evidence="8 10" id="KW-1133">Transmembrane helix</keyword>
<feature type="transmembrane region" description="Helical" evidence="10">
    <location>
        <begin position="1119"/>
        <end position="1144"/>
    </location>
</feature>
<dbReference type="InterPro" id="IPR013525">
    <property type="entry name" value="ABC2_TM"/>
</dbReference>
<evidence type="ECO:0000313" key="12">
    <source>
        <dbReference type="EMBL" id="KAG5173606.1"/>
    </source>
</evidence>
<feature type="transmembrane region" description="Helical" evidence="10">
    <location>
        <begin position="335"/>
        <end position="354"/>
    </location>
</feature>
<proteinExistence type="inferred from homology"/>
<evidence type="ECO:0000256" key="8">
    <source>
        <dbReference type="ARBA" id="ARBA00022989"/>
    </source>
</evidence>
<dbReference type="InterPro" id="IPR027417">
    <property type="entry name" value="P-loop_NTPase"/>
</dbReference>
<keyword evidence="5" id="KW-0677">Repeat</keyword>
<feature type="transmembrane region" description="Helical" evidence="10">
    <location>
        <begin position="306"/>
        <end position="329"/>
    </location>
</feature>
<evidence type="ECO:0000256" key="5">
    <source>
        <dbReference type="ARBA" id="ARBA00022737"/>
    </source>
</evidence>
<evidence type="ECO:0000256" key="1">
    <source>
        <dbReference type="ARBA" id="ARBA00004141"/>
    </source>
</evidence>
<evidence type="ECO:0000256" key="10">
    <source>
        <dbReference type="SAM" id="Phobius"/>
    </source>
</evidence>
<feature type="transmembrane region" description="Helical" evidence="10">
    <location>
        <begin position="1156"/>
        <end position="1175"/>
    </location>
</feature>
<dbReference type="GO" id="GO:0005524">
    <property type="term" value="F:ATP binding"/>
    <property type="evidence" value="ECO:0007669"/>
    <property type="project" value="UniProtKB-KW"/>
</dbReference>
<dbReference type="PROSITE" id="PS00211">
    <property type="entry name" value="ABC_TRANSPORTER_1"/>
    <property type="match status" value="2"/>
</dbReference>
<dbReference type="GO" id="GO:0005319">
    <property type="term" value="F:lipid transporter activity"/>
    <property type="evidence" value="ECO:0007669"/>
    <property type="project" value="TreeGrafter"/>
</dbReference>
<feature type="transmembrane region" description="Helical" evidence="10">
    <location>
        <begin position="1088"/>
        <end position="1113"/>
    </location>
</feature>
<keyword evidence="9 10" id="KW-0472">Membrane</keyword>
<evidence type="ECO:0000256" key="2">
    <source>
        <dbReference type="ARBA" id="ARBA00008869"/>
    </source>
</evidence>
<dbReference type="SUPFAM" id="SSF52540">
    <property type="entry name" value="P-loop containing nucleoside triphosphate hydrolases"/>
    <property type="match status" value="2"/>
</dbReference>
<dbReference type="InterPro" id="IPR017871">
    <property type="entry name" value="ABC_transporter-like_CS"/>
</dbReference>
<feature type="transmembrane region" description="Helical" evidence="10">
    <location>
        <begin position="273"/>
        <end position="294"/>
    </location>
</feature>
<evidence type="ECO:0000256" key="7">
    <source>
        <dbReference type="ARBA" id="ARBA00022840"/>
    </source>
</evidence>
<protein>
    <recommendedName>
        <fullName evidence="11">ABC transporter domain-containing protein</fullName>
    </recommendedName>
</protein>
<feature type="transmembrane region" description="Helical" evidence="10">
    <location>
        <begin position="220"/>
        <end position="243"/>
    </location>
</feature>
<evidence type="ECO:0000256" key="3">
    <source>
        <dbReference type="ARBA" id="ARBA00022448"/>
    </source>
</evidence>
<keyword evidence="7" id="KW-0067">ATP-binding</keyword>
<dbReference type="GO" id="GO:0140359">
    <property type="term" value="F:ABC-type transporter activity"/>
    <property type="evidence" value="ECO:0007669"/>
    <property type="project" value="InterPro"/>
</dbReference>
<accession>A0A8H7Y4U0</accession>
<comment type="similarity">
    <text evidence="2">Belongs to the ABC transporter superfamily. ABCA family.</text>
</comment>
<organism evidence="12">
    <name type="scientific">Psilocybe cubensis</name>
    <name type="common">Psychedelic mushroom</name>
    <name type="synonym">Stropharia cubensis</name>
    <dbReference type="NCBI Taxonomy" id="181762"/>
    <lineage>
        <taxon>Eukaryota</taxon>
        <taxon>Fungi</taxon>
        <taxon>Dikarya</taxon>
        <taxon>Basidiomycota</taxon>
        <taxon>Agaricomycotina</taxon>
        <taxon>Agaricomycetes</taxon>
        <taxon>Agaricomycetidae</taxon>
        <taxon>Agaricales</taxon>
        <taxon>Agaricineae</taxon>
        <taxon>Strophariaceae</taxon>
        <taxon>Psilocybe</taxon>
    </lineage>
</organism>
<dbReference type="SMART" id="SM00382">
    <property type="entry name" value="AAA"/>
    <property type="match status" value="2"/>
</dbReference>
<dbReference type="InterPro" id="IPR003439">
    <property type="entry name" value="ABC_transporter-like_ATP-bd"/>
</dbReference>
<dbReference type="GO" id="GO:0016887">
    <property type="term" value="F:ATP hydrolysis activity"/>
    <property type="evidence" value="ECO:0007669"/>
    <property type="project" value="InterPro"/>
</dbReference>
<dbReference type="Gene3D" id="3.40.50.300">
    <property type="entry name" value="P-loop containing nucleotide triphosphate hydrolases"/>
    <property type="match status" value="2"/>
</dbReference>
<feature type="transmembrane region" description="Helical" evidence="10">
    <location>
        <begin position="1206"/>
        <end position="1227"/>
    </location>
</feature>
<keyword evidence="3" id="KW-0813">Transport</keyword>
<dbReference type="Pfam" id="PF00005">
    <property type="entry name" value="ABC_tran"/>
    <property type="match status" value="2"/>
</dbReference>
<feature type="transmembrane region" description="Helical" evidence="10">
    <location>
        <begin position="1053"/>
        <end position="1081"/>
    </location>
</feature>
<evidence type="ECO:0000256" key="4">
    <source>
        <dbReference type="ARBA" id="ARBA00022692"/>
    </source>
</evidence>
<dbReference type="InterPro" id="IPR026082">
    <property type="entry name" value="ABCA"/>
</dbReference>
<reference evidence="12" key="1">
    <citation type="submission" date="2021-02" db="EMBL/GenBank/DDBJ databases">
        <title>Psilocybe cubensis genome.</title>
        <authorList>
            <person name="Mckernan K.J."/>
            <person name="Crawford S."/>
            <person name="Trippe A."/>
            <person name="Kane L.T."/>
            <person name="Mclaughlin S."/>
        </authorList>
    </citation>
    <scope>NUCLEOTIDE SEQUENCE [LARGE SCALE GENOMIC DNA]</scope>
    <source>
        <strain evidence="12">MGC-MH-2018</strain>
    </source>
</reference>
<feature type="domain" description="ABC transporter" evidence="11">
    <location>
        <begin position="1275"/>
        <end position="1503"/>
    </location>
</feature>
<comment type="caution">
    <text evidence="12">The sequence shown here is derived from an EMBL/GenBank/DDBJ whole genome shotgun (WGS) entry which is preliminary data.</text>
</comment>
<dbReference type="OrthoDB" id="8061355at2759"/>
<dbReference type="Pfam" id="PF12698">
    <property type="entry name" value="ABC2_membrane_3"/>
    <property type="match status" value="2"/>
</dbReference>
<dbReference type="EMBL" id="JAFIQS010000001">
    <property type="protein sequence ID" value="KAG5173606.1"/>
    <property type="molecule type" value="Genomic_DNA"/>
</dbReference>
<dbReference type="PANTHER" id="PTHR19229">
    <property type="entry name" value="ATP-BINDING CASSETTE TRANSPORTER SUBFAMILY A ABCA"/>
    <property type="match status" value="1"/>
</dbReference>
<evidence type="ECO:0000256" key="9">
    <source>
        <dbReference type="ARBA" id="ARBA00023136"/>
    </source>
</evidence>
<keyword evidence="6" id="KW-0547">Nucleotide-binding</keyword>
<comment type="subcellular location">
    <subcellularLocation>
        <location evidence="1">Membrane</location>
        <topology evidence="1">Multi-pass membrane protein</topology>
    </subcellularLocation>
</comment>
<dbReference type="PROSITE" id="PS50893">
    <property type="entry name" value="ABC_TRANSPORTER_2"/>
    <property type="match status" value="2"/>
</dbReference>
<feature type="transmembrane region" description="Helical" evidence="10">
    <location>
        <begin position="24"/>
        <end position="45"/>
    </location>
</feature>
<gene>
    <name evidence="12" type="ORF">JR316_000263</name>
</gene>
<dbReference type="InterPro" id="IPR003593">
    <property type="entry name" value="AAA+_ATPase"/>
</dbReference>
<dbReference type="CDD" id="cd03263">
    <property type="entry name" value="ABC_subfamily_A"/>
    <property type="match status" value="2"/>
</dbReference>
<dbReference type="GO" id="GO:0016020">
    <property type="term" value="C:membrane"/>
    <property type="evidence" value="ECO:0007669"/>
    <property type="project" value="UniProtKB-SubCell"/>
</dbReference>
<sequence length="1604" mass="175518">MSSLFWRQFKALFYKNTIVIRKHWLINILRCLIFPLAYGIFLGYVSTFFSKPSNFGLGTPARVFGVGDHFDGSRPIVWSDNSNGTGYIHGKDIMSHVTSGFSSRQLKGVIEVEDTASLFDICISNANGASPCFVALTFEDIPTASTSDKRPLNYTFWAGSGAYRVDVLKHTSDLETVLLPLQWAVDQAIIELTTGQKTPTPLQLPFTHNVDSDTDQSNRLLFLSIMGNFGGVVFFLVFTGVMYQIAGGVALERAAALTSHMQAMGALDSARLLSWYFSSSILFIPTWIALAVVWGVRIFTNTNIGYLILLHLVAGFGCTGWAFFASVPFSKSPQLAAVVTTGAAIVLAIIPLSITAENNSAVGPVLSFFFPSMFYVFMLKMFSGFEVNLQHVVLSQKDPTYFFEGIPMIIAAVVGVFFWPIVAIYLERWMYGISNPSNTGFWSSGQLKGSAEDTTSDIAISLRNVKKIFNTSMFSRKLNEVVAIADLTLDIPSFGIFVLLGPNGAGKSTALSIIGGLTKSTDGTVSFSGNTTRPPRGTLGLVPQKNVLFPELSCFQTLKLWNAIKQEEGESSDADIERLIRDCDLQSKAHEPAGTLSGGQKRKLQLAIGLVGGSKIILVDECTSGVDPLSRRSLWRTLTTYRNERTIVLTTHFLDEADFLADRIAVLAAPGKLIASESPVALKSSMGEGYSVIVKFESEDFAKELLSDVRTVAPDATMEIKESFTSCYHLKTRDSSRVSAALRLIEQRKKMFTIHAYDVVGTTIEDIFLDLLQKEEGEDGEKNEKDAAKQHALLDLTLSSGRPRSSLAQALTIFHKRFLIMRRSWLVPFLALAIGISGAWWPIRFVKGGVASCAHKFIDPTKGGFFNPLYPPLLSNDTILASPSNLPSIINASLPELFVDPLLQFYSPNFPKPSGPFNPFVPVADQQTLVEMINANFTEFSTFGGFSMDFEKNEYLIAWQLSPFSLSMFSVASNLFYNRALNASSSPSGSTRIHPTFHQLPSVQTESLATLQWLAIFGAAMTVFPAFFALYVAKERHSSVQAMQLSNGLSNPLGLWLGHIMFDSMFTVIVATVIAIVYAVVKSKFQGVGYLWFVICLYGFAATLLSYVTAIVIKSPLGAFAAMVVSQFIIYLLYLTAYIIVTFVALPLEAPRTINIVHFTLALIAPINSLVRAALISVNQFSLICDGENVATGAALGTITRYGGPILYLIVWILTLLFILTIIDSGIRFPTASLRRKANISGSLSGNNNEPRKPSNPDVVAEAQQAASFSNQDPLRVLSVSKSYGRNKVVDDVTFTIPHNSLFVMLGPNGAGKTTTFDMIYGQLKPDGGDVMVNDTSVLSNKQKARVSFGVCPQFTAIDAHLTVREHLLIYGHFRGLFGEDLQHNVDNILEATGLNTYSDRLATKLSGGNQRKLALSIALIGNPSVVLVDEYSTGIDAKMKRELWGVLKQVTSDKAVFLTTHSMEEASYLATKVGIMSKRMLAVGSPQELEACTASYEVHFACHNRQDYVKVQAVMARIPGARMADDVATRFEIPIGNSENSSSDTSVASIFEILSNEKGFPEFTIGKSSLETAFIRIINQDSQQGHDNHGVDAKAEGKLWGIC</sequence>
<feature type="transmembrane region" description="Helical" evidence="10">
    <location>
        <begin position="1013"/>
        <end position="1033"/>
    </location>
</feature>